<feature type="domain" description="Glucose-methanol-choline oxidoreductase N-terminal" evidence="1">
    <location>
        <begin position="15"/>
        <end position="29"/>
    </location>
</feature>
<accession>A0A4Z1KGD4</accession>
<dbReference type="PROSITE" id="PS00624">
    <property type="entry name" value="GMC_OXRED_2"/>
    <property type="match status" value="1"/>
</dbReference>
<evidence type="ECO:0000259" key="1">
    <source>
        <dbReference type="PROSITE" id="PS00624"/>
    </source>
</evidence>
<keyword evidence="3" id="KW-1185">Reference proteome</keyword>
<proteinExistence type="predicted"/>
<dbReference type="InterPro" id="IPR000172">
    <property type="entry name" value="GMC_OxRdtase_N"/>
</dbReference>
<dbReference type="Proteomes" id="UP000297280">
    <property type="component" value="Unassembled WGS sequence"/>
</dbReference>
<dbReference type="GO" id="GO:0016614">
    <property type="term" value="F:oxidoreductase activity, acting on CH-OH group of donors"/>
    <property type="evidence" value="ECO:0007669"/>
    <property type="project" value="InterPro"/>
</dbReference>
<dbReference type="STRING" id="87229.A0A4Z1KGD4"/>
<dbReference type="AlphaFoldDB" id="A0A4Z1KGD4"/>
<name>A0A4Z1KGD4_9HELO</name>
<protein>
    <recommendedName>
        <fullName evidence="1">Glucose-methanol-choline oxidoreductase N-terminal domain-containing protein</fullName>
    </recommendedName>
</protein>
<dbReference type="InterPro" id="IPR036188">
    <property type="entry name" value="FAD/NAD-bd_sf"/>
</dbReference>
<comment type="caution">
    <text evidence="2">The sequence shown here is derived from an EMBL/GenBank/DDBJ whole genome shotgun (WGS) entry which is preliminary data.</text>
</comment>
<gene>
    <name evidence="2" type="ORF">BPOR_0484g00010</name>
</gene>
<organism evidence="2 3">
    <name type="scientific">Botrytis porri</name>
    <dbReference type="NCBI Taxonomy" id="87229"/>
    <lineage>
        <taxon>Eukaryota</taxon>
        <taxon>Fungi</taxon>
        <taxon>Dikarya</taxon>
        <taxon>Ascomycota</taxon>
        <taxon>Pezizomycotina</taxon>
        <taxon>Leotiomycetes</taxon>
        <taxon>Helotiales</taxon>
        <taxon>Sclerotiniaceae</taxon>
        <taxon>Botrytis</taxon>
    </lineage>
</organism>
<sequence>MFEAKVKKEANICSSALGSPQVLMLSGIGPHQHFLEPNIRVIHELPDGKSQLRNPSSKSPYLH</sequence>
<dbReference type="GO" id="GO:0050660">
    <property type="term" value="F:flavin adenine dinucleotide binding"/>
    <property type="evidence" value="ECO:0007669"/>
    <property type="project" value="InterPro"/>
</dbReference>
<evidence type="ECO:0000313" key="3">
    <source>
        <dbReference type="Proteomes" id="UP000297280"/>
    </source>
</evidence>
<dbReference type="Gene3D" id="3.50.50.60">
    <property type="entry name" value="FAD/NAD(P)-binding domain"/>
    <property type="match status" value="1"/>
</dbReference>
<dbReference type="EMBL" id="PQXO01000483">
    <property type="protein sequence ID" value="TGO84620.1"/>
    <property type="molecule type" value="Genomic_DNA"/>
</dbReference>
<evidence type="ECO:0000313" key="2">
    <source>
        <dbReference type="EMBL" id="TGO84620.1"/>
    </source>
</evidence>
<reference evidence="2 3" key="1">
    <citation type="submission" date="2017-12" db="EMBL/GenBank/DDBJ databases">
        <title>Comparative genomics of Botrytis spp.</title>
        <authorList>
            <person name="Valero-Jimenez C.A."/>
            <person name="Tapia P."/>
            <person name="Veloso J."/>
            <person name="Silva-Moreno E."/>
            <person name="Staats M."/>
            <person name="Valdes J.H."/>
            <person name="Van Kan J.A.L."/>
        </authorList>
    </citation>
    <scope>NUCLEOTIDE SEQUENCE [LARGE SCALE GENOMIC DNA]</scope>
    <source>
        <strain evidence="2 3">MUCL3349</strain>
    </source>
</reference>